<keyword evidence="6" id="KW-1185">Reference proteome</keyword>
<name>A0A4P9XKU6_9FUNG</name>
<feature type="compositionally biased region" description="Polar residues" evidence="3">
    <location>
        <begin position="75"/>
        <end position="88"/>
    </location>
</feature>
<sequence>MNRIHDPDALKRPPSAFLLFMADRRPLLKKEHPDMSYSDLIKEIGNMWEALSDVQRTEYENRYNEYRAEFQKQQESYQAKKNAGSSTADVRRYYPW</sequence>
<dbReference type="PRINTS" id="PR00886">
    <property type="entry name" value="HIGHMOBLTY12"/>
</dbReference>
<dbReference type="Pfam" id="PF00505">
    <property type="entry name" value="HMG_box"/>
    <property type="match status" value="1"/>
</dbReference>
<dbReference type="PANTHER" id="PTHR48112">
    <property type="entry name" value="HIGH MOBILITY GROUP PROTEIN DSP1"/>
    <property type="match status" value="1"/>
</dbReference>
<dbReference type="GO" id="GO:0005634">
    <property type="term" value="C:nucleus"/>
    <property type="evidence" value="ECO:0007669"/>
    <property type="project" value="UniProtKB-UniRule"/>
</dbReference>
<gene>
    <name evidence="5" type="ORF">THASP1DRAFT_32098</name>
</gene>
<dbReference type="InterPro" id="IPR050342">
    <property type="entry name" value="HMGB"/>
</dbReference>
<protein>
    <submittedName>
        <fullName evidence="5">High mobility group box domain-containing protein</fullName>
    </submittedName>
</protein>
<keyword evidence="1 2" id="KW-0238">DNA-binding</keyword>
<evidence type="ECO:0000313" key="6">
    <source>
        <dbReference type="Proteomes" id="UP000271241"/>
    </source>
</evidence>
<dbReference type="Gene3D" id="1.10.30.10">
    <property type="entry name" value="High mobility group box domain"/>
    <property type="match status" value="1"/>
</dbReference>
<dbReference type="InterPro" id="IPR036910">
    <property type="entry name" value="HMG_box_dom_sf"/>
</dbReference>
<feature type="region of interest" description="Disordered" evidence="3">
    <location>
        <begin position="75"/>
        <end position="96"/>
    </location>
</feature>
<dbReference type="STRING" id="78915.A0A4P9XKU6"/>
<dbReference type="GO" id="GO:0003677">
    <property type="term" value="F:DNA binding"/>
    <property type="evidence" value="ECO:0007669"/>
    <property type="project" value="UniProtKB-UniRule"/>
</dbReference>
<evidence type="ECO:0000259" key="4">
    <source>
        <dbReference type="PROSITE" id="PS50118"/>
    </source>
</evidence>
<keyword evidence="2" id="KW-0539">Nucleus</keyword>
<proteinExistence type="predicted"/>
<evidence type="ECO:0000313" key="5">
    <source>
        <dbReference type="EMBL" id="RKP06071.1"/>
    </source>
</evidence>
<dbReference type="EMBL" id="KZ992960">
    <property type="protein sequence ID" value="RKP06071.1"/>
    <property type="molecule type" value="Genomic_DNA"/>
</dbReference>
<feature type="domain" description="HMG box" evidence="4">
    <location>
        <begin position="10"/>
        <end position="78"/>
    </location>
</feature>
<dbReference type="SMART" id="SM00398">
    <property type="entry name" value="HMG"/>
    <property type="match status" value="1"/>
</dbReference>
<dbReference type="SUPFAM" id="SSF47095">
    <property type="entry name" value="HMG-box"/>
    <property type="match status" value="1"/>
</dbReference>
<feature type="DNA-binding region" description="HMG box" evidence="2">
    <location>
        <begin position="10"/>
        <end position="78"/>
    </location>
</feature>
<evidence type="ECO:0000256" key="3">
    <source>
        <dbReference type="SAM" id="MobiDB-lite"/>
    </source>
</evidence>
<evidence type="ECO:0000256" key="2">
    <source>
        <dbReference type="PROSITE-ProRule" id="PRU00267"/>
    </source>
</evidence>
<dbReference type="AlphaFoldDB" id="A0A4P9XKU6"/>
<dbReference type="OrthoDB" id="1919336at2759"/>
<dbReference type="PROSITE" id="PS50118">
    <property type="entry name" value="HMG_BOX_2"/>
    <property type="match status" value="1"/>
</dbReference>
<evidence type="ECO:0000256" key="1">
    <source>
        <dbReference type="ARBA" id="ARBA00023125"/>
    </source>
</evidence>
<dbReference type="Proteomes" id="UP000271241">
    <property type="component" value="Unassembled WGS sequence"/>
</dbReference>
<accession>A0A4P9XKU6</accession>
<dbReference type="InterPro" id="IPR009071">
    <property type="entry name" value="HMG_box_dom"/>
</dbReference>
<reference evidence="6" key="1">
    <citation type="journal article" date="2018" name="Nat. Microbiol.">
        <title>Leveraging single-cell genomics to expand the fungal tree of life.</title>
        <authorList>
            <person name="Ahrendt S.R."/>
            <person name="Quandt C.A."/>
            <person name="Ciobanu D."/>
            <person name="Clum A."/>
            <person name="Salamov A."/>
            <person name="Andreopoulos B."/>
            <person name="Cheng J.F."/>
            <person name="Woyke T."/>
            <person name="Pelin A."/>
            <person name="Henrissat B."/>
            <person name="Reynolds N.K."/>
            <person name="Benny G.L."/>
            <person name="Smith M.E."/>
            <person name="James T.Y."/>
            <person name="Grigoriev I.V."/>
        </authorList>
    </citation>
    <scope>NUCLEOTIDE SEQUENCE [LARGE SCALE GENOMIC DNA]</scope>
    <source>
        <strain evidence="6">RSA 1356</strain>
    </source>
</reference>
<organism evidence="5 6">
    <name type="scientific">Thamnocephalis sphaerospora</name>
    <dbReference type="NCBI Taxonomy" id="78915"/>
    <lineage>
        <taxon>Eukaryota</taxon>
        <taxon>Fungi</taxon>
        <taxon>Fungi incertae sedis</taxon>
        <taxon>Zoopagomycota</taxon>
        <taxon>Zoopagomycotina</taxon>
        <taxon>Zoopagomycetes</taxon>
        <taxon>Zoopagales</taxon>
        <taxon>Sigmoideomycetaceae</taxon>
        <taxon>Thamnocephalis</taxon>
    </lineage>
</organism>